<dbReference type="AlphaFoldDB" id="A0A2P7BH48"/>
<evidence type="ECO:0000313" key="3">
    <source>
        <dbReference type="EMBL" id="PSH65775.1"/>
    </source>
</evidence>
<dbReference type="PANTHER" id="PTHR13847">
    <property type="entry name" value="SARCOSINE DEHYDROGENASE-RELATED"/>
    <property type="match status" value="1"/>
</dbReference>
<dbReference type="Pfam" id="PF01266">
    <property type="entry name" value="DAO"/>
    <property type="match status" value="1"/>
</dbReference>
<organism evidence="3 4">
    <name type="scientific">Phyllobacterium brassicacearum</name>
    <dbReference type="NCBI Taxonomy" id="314235"/>
    <lineage>
        <taxon>Bacteria</taxon>
        <taxon>Pseudomonadati</taxon>
        <taxon>Pseudomonadota</taxon>
        <taxon>Alphaproteobacteria</taxon>
        <taxon>Hyphomicrobiales</taxon>
        <taxon>Phyllobacteriaceae</taxon>
        <taxon>Phyllobacterium</taxon>
    </lineage>
</organism>
<dbReference type="GO" id="GO:0005737">
    <property type="term" value="C:cytoplasm"/>
    <property type="evidence" value="ECO:0007669"/>
    <property type="project" value="TreeGrafter"/>
</dbReference>
<accession>A0A2P7BH48</accession>
<reference evidence="4" key="1">
    <citation type="submission" date="2017-11" db="EMBL/GenBank/DDBJ databases">
        <authorList>
            <person name="Kuznetsova I."/>
            <person name="Sazanova A."/>
            <person name="Chirak E."/>
            <person name="Safronova V."/>
            <person name="Willems A."/>
        </authorList>
    </citation>
    <scope>NUCLEOTIDE SEQUENCE [LARGE SCALE GENOMIC DNA]</scope>
    <source>
        <strain evidence="4">STM 196</strain>
    </source>
</reference>
<keyword evidence="1" id="KW-0560">Oxidoreductase</keyword>
<dbReference type="Proteomes" id="UP000241444">
    <property type="component" value="Unassembled WGS sequence"/>
</dbReference>
<dbReference type="OrthoDB" id="311718at2"/>
<dbReference type="PANTHER" id="PTHR13847:SF281">
    <property type="entry name" value="FAD DEPENDENT OXIDOREDUCTASE DOMAIN-CONTAINING PROTEIN"/>
    <property type="match status" value="1"/>
</dbReference>
<comment type="caution">
    <text evidence="3">The sequence shown here is derived from an EMBL/GenBank/DDBJ whole genome shotgun (WGS) entry which is preliminary data.</text>
</comment>
<dbReference type="InterPro" id="IPR036188">
    <property type="entry name" value="FAD/NAD-bd_sf"/>
</dbReference>
<dbReference type="EMBL" id="PGGO01000016">
    <property type="protein sequence ID" value="PSH65775.1"/>
    <property type="molecule type" value="Genomic_DNA"/>
</dbReference>
<proteinExistence type="predicted"/>
<dbReference type="InterPro" id="IPR006076">
    <property type="entry name" value="FAD-dep_OxRdtase"/>
</dbReference>
<evidence type="ECO:0000313" key="4">
    <source>
        <dbReference type="Proteomes" id="UP000241444"/>
    </source>
</evidence>
<gene>
    <name evidence="3" type="ORF">CU102_19700</name>
</gene>
<dbReference type="SUPFAM" id="SSF51905">
    <property type="entry name" value="FAD/NAD(P)-binding domain"/>
    <property type="match status" value="1"/>
</dbReference>
<feature type="domain" description="FAD dependent oxidoreductase" evidence="2">
    <location>
        <begin position="18"/>
        <end position="377"/>
    </location>
</feature>
<sequence>MLPPRIERPSLDGDLAVDIAIIGAGFAGLAAARRLSQLDPRLGVAVLEAGVIGEGTAGRNSGFIIDVPHEVSSDDYGGDGLGHAARDLAIHRRAIELVTEMVDEFDWGHDIVDPCGKYNIALSAEGDRHVSAYAAQLKNLGESCQLLDAKETAALTGSAAFTSALFTPGTLMIQPAAFIRAFADALKDPVRIFERTPALSIEGGENGWLVKTPRGFVSARKIIMANNGHAQSFGFFQGRLLHVFTYASMTEEFDPSRLGGHRKWAATPASPMGTTMRRVQWQRGDRMLIRSRYTYNPSMTVGERDVSSAGALHDRKFSYRFPSLAGVKMEYRWAGAMALTWNSVPAFGELEPGIFAACGCNGLGASNATASGIAAAESVLGVNTPLTQIYASYAKPTALPPQPLTTIGAKVSLTVKEWRAGVE</sequence>
<dbReference type="Gene3D" id="3.30.9.10">
    <property type="entry name" value="D-Amino Acid Oxidase, subunit A, domain 2"/>
    <property type="match status" value="1"/>
</dbReference>
<keyword evidence="4" id="KW-1185">Reference proteome</keyword>
<evidence type="ECO:0000256" key="1">
    <source>
        <dbReference type="ARBA" id="ARBA00023002"/>
    </source>
</evidence>
<dbReference type="GO" id="GO:0016491">
    <property type="term" value="F:oxidoreductase activity"/>
    <property type="evidence" value="ECO:0007669"/>
    <property type="project" value="UniProtKB-KW"/>
</dbReference>
<dbReference type="Gene3D" id="3.50.50.60">
    <property type="entry name" value="FAD/NAD(P)-binding domain"/>
    <property type="match status" value="1"/>
</dbReference>
<protein>
    <submittedName>
        <fullName evidence="3">FAD-dependent oxidoreductase</fullName>
    </submittedName>
</protein>
<evidence type="ECO:0000259" key="2">
    <source>
        <dbReference type="Pfam" id="PF01266"/>
    </source>
</evidence>
<name>A0A2P7BH48_9HYPH</name>